<organism evidence="2 3">
    <name type="scientific">Cyclotella cryptica</name>
    <dbReference type="NCBI Taxonomy" id="29204"/>
    <lineage>
        <taxon>Eukaryota</taxon>
        <taxon>Sar</taxon>
        <taxon>Stramenopiles</taxon>
        <taxon>Ochrophyta</taxon>
        <taxon>Bacillariophyta</taxon>
        <taxon>Coscinodiscophyceae</taxon>
        <taxon>Thalassiosirophycidae</taxon>
        <taxon>Stephanodiscales</taxon>
        <taxon>Stephanodiscaceae</taxon>
        <taxon>Cyclotella</taxon>
    </lineage>
</organism>
<name>A0ABD3QX88_9STRA</name>
<accession>A0ABD3QX88</accession>
<comment type="caution">
    <text evidence="2">The sequence shown here is derived from an EMBL/GenBank/DDBJ whole genome shotgun (WGS) entry which is preliminary data.</text>
</comment>
<sequence length="252" mass="28366">MARPSRLTVTVLLLAAMGCTGLTSTPFRTILSPPSASECVRSRDSVKLCMSISKWNEEYEGETDDLITKEMFLRDMLAGEPIRRKKKGSKEYRPHDNRDALPFIVKVKTPDPYTSPDDMLEEAKRNSEVAKKHKKSKLDRKKLSNLVGMDSKYAKNAISASIYSRTTDGTLYKVLGQFELDKNTNCGDLVEVGGREFEVVTARSQFKYAGGKRFVMVRKILEVKEITRIADEACLSRVMMKSSDDPLPPLLD</sequence>
<keyword evidence="3" id="KW-1185">Reference proteome</keyword>
<reference evidence="2 3" key="1">
    <citation type="journal article" date="2020" name="G3 (Bethesda)">
        <title>Improved Reference Genome for Cyclotella cryptica CCMP332, a Model for Cell Wall Morphogenesis, Salinity Adaptation, and Lipid Production in Diatoms (Bacillariophyta).</title>
        <authorList>
            <person name="Roberts W.R."/>
            <person name="Downey K.M."/>
            <person name="Ruck E.C."/>
            <person name="Traller J.C."/>
            <person name="Alverson A.J."/>
        </authorList>
    </citation>
    <scope>NUCLEOTIDE SEQUENCE [LARGE SCALE GENOMIC DNA]</scope>
    <source>
        <strain evidence="2 3">CCMP332</strain>
    </source>
</reference>
<feature type="signal peptide" evidence="1">
    <location>
        <begin position="1"/>
        <end position="21"/>
    </location>
</feature>
<proteinExistence type="predicted"/>
<feature type="chain" id="PRO_5044768398" evidence="1">
    <location>
        <begin position="22"/>
        <end position="252"/>
    </location>
</feature>
<evidence type="ECO:0000313" key="3">
    <source>
        <dbReference type="Proteomes" id="UP001516023"/>
    </source>
</evidence>
<protein>
    <submittedName>
        <fullName evidence="2">Uncharacterized protein</fullName>
    </submittedName>
</protein>
<dbReference type="AlphaFoldDB" id="A0ABD3QX88"/>
<evidence type="ECO:0000256" key="1">
    <source>
        <dbReference type="SAM" id="SignalP"/>
    </source>
</evidence>
<dbReference type="PROSITE" id="PS51257">
    <property type="entry name" value="PROKAR_LIPOPROTEIN"/>
    <property type="match status" value="1"/>
</dbReference>
<dbReference type="Proteomes" id="UP001516023">
    <property type="component" value="Unassembled WGS sequence"/>
</dbReference>
<keyword evidence="1" id="KW-0732">Signal</keyword>
<gene>
    <name evidence="2" type="ORF">HJC23_006674</name>
</gene>
<evidence type="ECO:0000313" key="2">
    <source>
        <dbReference type="EMBL" id="KAL3804902.1"/>
    </source>
</evidence>
<dbReference type="EMBL" id="JABMIG020000005">
    <property type="protein sequence ID" value="KAL3804902.1"/>
    <property type="molecule type" value="Genomic_DNA"/>
</dbReference>